<comment type="similarity">
    <text evidence="1">Belongs to the PNP/UDP phosphorylase family.</text>
</comment>
<dbReference type="InterPro" id="IPR035994">
    <property type="entry name" value="Nucleoside_phosphorylase_sf"/>
</dbReference>
<comment type="caution">
    <text evidence="3">The sequence shown here is derived from an EMBL/GenBank/DDBJ whole genome shotgun (WGS) entry which is preliminary data.</text>
</comment>
<dbReference type="Pfam" id="PF01048">
    <property type="entry name" value="PNP_UDP_1"/>
    <property type="match status" value="1"/>
</dbReference>
<name>A0A196SLC8_BLAHN</name>
<dbReference type="PANTHER" id="PTHR43691:SF11">
    <property type="entry name" value="FI09636P-RELATED"/>
    <property type="match status" value="1"/>
</dbReference>
<dbReference type="SUPFAM" id="SSF53167">
    <property type="entry name" value="Purine and uridine phosphorylases"/>
    <property type="match status" value="1"/>
</dbReference>
<evidence type="ECO:0000313" key="4">
    <source>
        <dbReference type="Proteomes" id="UP000078348"/>
    </source>
</evidence>
<dbReference type="GO" id="GO:0006218">
    <property type="term" value="P:uridine catabolic process"/>
    <property type="evidence" value="ECO:0007669"/>
    <property type="project" value="TreeGrafter"/>
</dbReference>
<dbReference type="AlphaFoldDB" id="A0A196SLC8"/>
<dbReference type="InterPro" id="IPR010059">
    <property type="entry name" value="Uridine_phosphorylase_euk"/>
</dbReference>
<evidence type="ECO:0000259" key="2">
    <source>
        <dbReference type="Pfam" id="PF01048"/>
    </source>
</evidence>
<gene>
    <name evidence="3" type="ORF">AV274_1182</name>
</gene>
<evidence type="ECO:0000256" key="1">
    <source>
        <dbReference type="ARBA" id="ARBA00010456"/>
    </source>
</evidence>
<accession>A0A196SLC8</accession>
<dbReference type="Proteomes" id="UP000078348">
    <property type="component" value="Unassembled WGS sequence"/>
</dbReference>
<dbReference type="GO" id="GO:0009166">
    <property type="term" value="P:nucleotide catabolic process"/>
    <property type="evidence" value="ECO:0007669"/>
    <property type="project" value="InterPro"/>
</dbReference>
<dbReference type="NCBIfam" id="TIGR01719">
    <property type="entry name" value="euk_UDPppase"/>
    <property type="match status" value="1"/>
</dbReference>
<dbReference type="EMBL" id="LXWW01000046">
    <property type="protein sequence ID" value="OAO17086.1"/>
    <property type="molecule type" value="Genomic_DNA"/>
</dbReference>
<protein>
    <submittedName>
        <fullName evidence="3">Uridine phosphorylase-like protein</fullName>
    </submittedName>
</protein>
<reference evidence="3 4" key="1">
    <citation type="submission" date="2016-05" db="EMBL/GenBank/DDBJ databases">
        <title>Nuclear genome of Blastocystis sp. subtype 1 NandII.</title>
        <authorList>
            <person name="Gentekaki E."/>
            <person name="Curtis B."/>
            <person name="Stairs C."/>
            <person name="Eme L."/>
            <person name="Herman E."/>
            <person name="Klimes V."/>
            <person name="Arias M.C."/>
            <person name="Elias M."/>
            <person name="Hilliou F."/>
            <person name="Klute M."/>
            <person name="Malik S.-B."/>
            <person name="Pightling A."/>
            <person name="Rachubinski R."/>
            <person name="Salas D."/>
            <person name="Schlacht A."/>
            <person name="Suga H."/>
            <person name="Archibald J."/>
            <person name="Ball S.G."/>
            <person name="Clark G."/>
            <person name="Dacks J."/>
            <person name="Van Der Giezen M."/>
            <person name="Tsaousis A."/>
            <person name="Roger A."/>
        </authorList>
    </citation>
    <scope>NUCLEOTIDE SEQUENCE [LARGE SCALE GENOMIC DNA]</scope>
    <source>
        <strain evidence="4">ATCC 50177 / NandII</strain>
    </source>
</reference>
<dbReference type="STRING" id="478820.A0A196SLC8"/>
<dbReference type="GO" id="GO:0005829">
    <property type="term" value="C:cytosol"/>
    <property type="evidence" value="ECO:0007669"/>
    <property type="project" value="TreeGrafter"/>
</dbReference>
<keyword evidence="4" id="KW-1185">Reference proteome</keyword>
<proteinExistence type="inferred from homology"/>
<sequence>MSQGITNVNPHLKNLEVDFLFHLGLNSSMDLKAMFGDVRYVIMQGSPERARDLAFFLAKEFDVPFDGKAIGKTERFSLYKVKNVICVSHGMGMPSLSILLHEMYKLLYYAGSLEKCTLIRSGTCCGFGVAPGTVAITTESCDTELNHFYSQAYLDTRRDFPSIAEKSLVRHLQEVAEENGIPTVTGCTISADGFYEDEARTDGFFCEFGEEEKFAYFKKIQEAGVCNMEMESLIFLAFALRAHVRAGVACSVLIDRLQGDQIKSSGNEESLVLANWKLLCGLVKKYPEGWEGCEW</sequence>
<dbReference type="GO" id="GO:0004850">
    <property type="term" value="F:uridine phosphorylase activity"/>
    <property type="evidence" value="ECO:0007669"/>
    <property type="project" value="InterPro"/>
</dbReference>
<feature type="domain" description="Nucleoside phosphorylase" evidence="2">
    <location>
        <begin position="39"/>
        <end position="265"/>
    </location>
</feature>
<evidence type="ECO:0000313" key="3">
    <source>
        <dbReference type="EMBL" id="OAO17086.1"/>
    </source>
</evidence>
<dbReference type="Gene3D" id="3.40.50.1580">
    <property type="entry name" value="Nucleoside phosphorylase domain"/>
    <property type="match status" value="1"/>
</dbReference>
<dbReference type="InterPro" id="IPR000845">
    <property type="entry name" value="Nucleoside_phosphorylase_d"/>
</dbReference>
<dbReference type="CDD" id="cd17763">
    <property type="entry name" value="UP_hUPP-like"/>
    <property type="match status" value="1"/>
</dbReference>
<organism evidence="3 4">
    <name type="scientific">Blastocystis sp. subtype 1 (strain ATCC 50177 / NandII)</name>
    <dbReference type="NCBI Taxonomy" id="478820"/>
    <lineage>
        <taxon>Eukaryota</taxon>
        <taxon>Sar</taxon>
        <taxon>Stramenopiles</taxon>
        <taxon>Bigyra</taxon>
        <taxon>Opalozoa</taxon>
        <taxon>Opalinata</taxon>
        <taxon>Blastocystidae</taxon>
        <taxon>Blastocystis</taxon>
    </lineage>
</organism>
<dbReference type="OrthoDB" id="204058at2759"/>
<dbReference type="PANTHER" id="PTHR43691">
    <property type="entry name" value="URIDINE PHOSPHORYLASE"/>
    <property type="match status" value="1"/>
</dbReference>